<reference evidence="2" key="1">
    <citation type="journal article" date="2022" name="Mol. Ecol. Resour.">
        <title>The genomes of chicory, endive, great burdock and yacon provide insights into Asteraceae palaeo-polyploidization history and plant inulin production.</title>
        <authorList>
            <person name="Fan W."/>
            <person name="Wang S."/>
            <person name="Wang H."/>
            <person name="Wang A."/>
            <person name="Jiang F."/>
            <person name="Liu H."/>
            <person name="Zhao H."/>
            <person name="Xu D."/>
            <person name="Zhang Y."/>
        </authorList>
    </citation>
    <scope>NUCLEOTIDE SEQUENCE [LARGE SCALE GENOMIC DNA]</scope>
    <source>
        <strain evidence="2">cv. Yunnan</strain>
    </source>
</reference>
<comment type="caution">
    <text evidence="1">The sequence shown here is derived from an EMBL/GenBank/DDBJ whole genome shotgun (WGS) entry which is preliminary data.</text>
</comment>
<accession>A0ACB9G072</accession>
<evidence type="ECO:0000313" key="2">
    <source>
        <dbReference type="Proteomes" id="UP001056120"/>
    </source>
</evidence>
<keyword evidence="2" id="KW-1185">Reference proteome</keyword>
<proteinExistence type="predicted"/>
<dbReference type="Proteomes" id="UP001056120">
    <property type="component" value="Linkage Group LG15"/>
</dbReference>
<dbReference type="EMBL" id="CM042032">
    <property type="protein sequence ID" value="KAI3776463.1"/>
    <property type="molecule type" value="Genomic_DNA"/>
</dbReference>
<gene>
    <name evidence="1" type="ORF">L1987_46248</name>
</gene>
<reference evidence="1 2" key="2">
    <citation type="journal article" date="2022" name="Mol. Ecol. Resour.">
        <title>The genomes of chicory, endive, great burdock and yacon provide insights into Asteraceae paleo-polyploidization history and plant inulin production.</title>
        <authorList>
            <person name="Fan W."/>
            <person name="Wang S."/>
            <person name="Wang H."/>
            <person name="Wang A."/>
            <person name="Jiang F."/>
            <person name="Liu H."/>
            <person name="Zhao H."/>
            <person name="Xu D."/>
            <person name="Zhang Y."/>
        </authorList>
    </citation>
    <scope>NUCLEOTIDE SEQUENCE [LARGE SCALE GENOMIC DNA]</scope>
    <source>
        <strain evidence="2">cv. Yunnan</strain>
        <tissue evidence="1">Leaves</tissue>
    </source>
</reference>
<sequence length="304" mass="33805">MQHLVVTYIDPDRERKCVSIADDETLPQYKVSPTIPPLVSTLKYSTIIGSSHGLLCLYVDEPKGIAVVWNLLIGKSVSVAVPNSAPFGTVVGFGVCPETMDPKIVKITHIDTWSDMDSITSIPWQVEVFTLSAGAWRSPNSSNLPRKSIHFDFGSVVTDGTLYWLATDRVNTPAGFNYYILIISFDMTSEEFREIYLPDSLAHLLEDNLSIFKLRSSLVVLESYMDDAGFEHLPDLSGVRCASSLVVYEPYAKDMIYLEISVFDSSFCVYPYTETLLLLDHPDNIIYDKGEATLQSGELGAEGF</sequence>
<evidence type="ECO:0000313" key="1">
    <source>
        <dbReference type="EMBL" id="KAI3776463.1"/>
    </source>
</evidence>
<protein>
    <submittedName>
        <fullName evidence="1">Uncharacterized protein</fullName>
    </submittedName>
</protein>
<organism evidence="1 2">
    <name type="scientific">Smallanthus sonchifolius</name>
    <dbReference type="NCBI Taxonomy" id="185202"/>
    <lineage>
        <taxon>Eukaryota</taxon>
        <taxon>Viridiplantae</taxon>
        <taxon>Streptophyta</taxon>
        <taxon>Embryophyta</taxon>
        <taxon>Tracheophyta</taxon>
        <taxon>Spermatophyta</taxon>
        <taxon>Magnoliopsida</taxon>
        <taxon>eudicotyledons</taxon>
        <taxon>Gunneridae</taxon>
        <taxon>Pentapetalae</taxon>
        <taxon>asterids</taxon>
        <taxon>campanulids</taxon>
        <taxon>Asterales</taxon>
        <taxon>Asteraceae</taxon>
        <taxon>Asteroideae</taxon>
        <taxon>Heliantheae alliance</taxon>
        <taxon>Millerieae</taxon>
        <taxon>Smallanthus</taxon>
    </lineage>
</organism>
<name>A0ACB9G072_9ASTR</name>